<dbReference type="InterPro" id="IPR027973">
    <property type="entry name" value="FSAF1-like"/>
</dbReference>
<dbReference type="GO" id="GO:0000462">
    <property type="term" value="P:maturation of SSU-rRNA from tricistronic rRNA transcript (SSU-rRNA, 5.8S rRNA, LSU-rRNA)"/>
    <property type="evidence" value="ECO:0007669"/>
    <property type="project" value="TreeGrafter"/>
</dbReference>
<evidence type="ECO:0000313" key="2">
    <source>
        <dbReference type="EMBL" id="KAF3433233.1"/>
    </source>
</evidence>
<accession>A0A8K0DS82</accession>
<feature type="compositionally biased region" description="Basic and acidic residues" evidence="1">
    <location>
        <begin position="1"/>
        <end position="24"/>
    </location>
</feature>
<feature type="compositionally biased region" description="Basic and acidic residues" evidence="1">
    <location>
        <begin position="159"/>
        <end position="171"/>
    </location>
</feature>
<dbReference type="GO" id="GO:0005730">
    <property type="term" value="C:nucleolus"/>
    <property type="evidence" value="ECO:0007669"/>
    <property type="project" value="TreeGrafter"/>
</dbReference>
<feature type="region of interest" description="Disordered" evidence="1">
    <location>
        <begin position="1"/>
        <end position="38"/>
    </location>
</feature>
<sequence>MHKNRRGDGGRRGDRGFQSDRGKQVDSAGPSRAPMDFKDMEFDMKTILKDIEHLSSSHMTWKERKEFENKKVVSLGGKPQKGQRLPLSVAKVQMKKRKEREEKMLKESMILGRFIGKPNVGSKKFVGKRRPEDNVLKASEGYFRNGILDVKNLLNQTPSREHWTPSREYDTGGHVFNQGKKKKGSGKKRGKKGGGKKRH</sequence>
<evidence type="ECO:0000256" key="1">
    <source>
        <dbReference type="SAM" id="MobiDB-lite"/>
    </source>
</evidence>
<proteinExistence type="predicted"/>
<name>A0A8K0DS82_9ROSA</name>
<organism evidence="2 3">
    <name type="scientific">Rhamnella rubrinervis</name>
    <dbReference type="NCBI Taxonomy" id="2594499"/>
    <lineage>
        <taxon>Eukaryota</taxon>
        <taxon>Viridiplantae</taxon>
        <taxon>Streptophyta</taxon>
        <taxon>Embryophyta</taxon>
        <taxon>Tracheophyta</taxon>
        <taxon>Spermatophyta</taxon>
        <taxon>Magnoliopsida</taxon>
        <taxon>eudicotyledons</taxon>
        <taxon>Gunneridae</taxon>
        <taxon>Pentapetalae</taxon>
        <taxon>rosids</taxon>
        <taxon>fabids</taxon>
        <taxon>Rosales</taxon>
        <taxon>Rhamnaceae</taxon>
        <taxon>rhamnoid group</taxon>
        <taxon>Rhamneae</taxon>
        <taxon>Rhamnella</taxon>
    </lineage>
</organism>
<dbReference type="Proteomes" id="UP000796880">
    <property type="component" value="Unassembled WGS sequence"/>
</dbReference>
<dbReference type="PANTHER" id="PTHR28096">
    <property type="entry name" value="PROTEIN FAF1"/>
    <property type="match status" value="1"/>
</dbReference>
<dbReference type="EMBL" id="VOIH02000011">
    <property type="protein sequence ID" value="KAF3433233.1"/>
    <property type="molecule type" value="Genomic_DNA"/>
</dbReference>
<dbReference type="PANTHER" id="PTHR28096:SF1">
    <property type="entry name" value="PROTEIN FAF1"/>
    <property type="match status" value="1"/>
</dbReference>
<gene>
    <name evidence="2" type="ORF">FNV43_RR24335</name>
</gene>
<dbReference type="OrthoDB" id="5556956at2759"/>
<feature type="region of interest" description="Disordered" evidence="1">
    <location>
        <begin position="157"/>
        <end position="199"/>
    </location>
</feature>
<dbReference type="AlphaFoldDB" id="A0A8K0DS82"/>
<dbReference type="InterPro" id="IPR053030">
    <property type="entry name" value="Ribosomal_biogenesis_FAF1-like"/>
</dbReference>
<protein>
    <submittedName>
        <fullName evidence="2">Uncharacterized protein</fullName>
    </submittedName>
</protein>
<dbReference type="Pfam" id="PF15375">
    <property type="entry name" value="FSAF1"/>
    <property type="match status" value="1"/>
</dbReference>
<comment type="caution">
    <text evidence="2">The sequence shown here is derived from an EMBL/GenBank/DDBJ whole genome shotgun (WGS) entry which is preliminary data.</text>
</comment>
<reference evidence="2" key="1">
    <citation type="submission" date="2020-03" db="EMBL/GenBank/DDBJ databases">
        <title>A high-quality chromosome-level genome assembly of a woody plant with both climbing and erect habits, Rhamnella rubrinervis.</title>
        <authorList>
            <person name="Lu Z."/>
            <person name="Yang Y."/>
            <person name="Zhu X."/>
            <person name="Sun Y."/>
        </authorList>
    </citation>
    <scope>NUCLEOTIDE SEQUENCE</scope>
    <source>
        <strain evidence="2">BYM</strain>
        <tissue evidence="2">Leaf</tissue>
    </source>
</reference>
<keyword evidence="3" id="KW-1185">Reference proteome</keyword>
<feature type="compositionally biased region" description="Basic residues" evidence="1">
    <location>
        <begin position="179"/>
        <end position="199"/>
    </location>
</feature>
<evidence type="ECO:0000313" key="3">
    <source>
        <dbReference type="Proteomes" id="UP000796880"/>
    </source>
</evidence>